<keyword evidence="6" id="KW-0511">Multifunctional enzyme</keyword>
<dbReference type="InterPro" id="IPR001227">
    <property type="entry name" value="Ac_transferase_dom_sf"/>
</dbReference>
<dbReference type="SMART" id="SM00823">
    <property type="entry name" value="PKS_PP"/>
    <property type="match status" value="2"/>
</dbReference>
<dbReference type="InterPro" id="IPR041618">
    <property type="entry name" value="PKS_DE"/>
</dbReference>
<dbReference type="PROSITE" id="PS52004">
    <property type="entry name" value="KS3_2"/>
    <property type="match status" value="2"/>
</dbReference>
<keyword evidence="3" id="KW-0597">Phosphoprotein</keyword>
<dbReference type="InterPro" id="IPR016039">
    <property type="entry name" value="Thiolase-like"/>
</dbReference>
<dbReference type="Pfam" id="PF16197">
    <property type="entry name" value="KAsynt_C_assoc"/>
    <property type="match status" value="2"/>
</dbReference>
<evidence type="ECO:0000256" key="1">
    <source>
        <dbReference type="ARBA" id="ARBA00001957"/>
    </source>
</evidence>
<dbReference type="SUPFAM" id="SSF47336">
    <property type="entry name" value="ACP-like"/>
    <property type="match status" value="2"/>
</dbReference>
<dbReference type="InterPro" id="IPR013968">
    <property type="entry name" value="PKS_KR"/>
</dbReference>
<dbReference type="Pfam" id="PF00550">
    <property type="entry name" value="PP-binding"/>
    <property type="match status" value="2"/>
</dbReference>
<dbReference type="Pfam" id="PF08990">
    <property type="entry name" value="Docking"/>
    <property type="match status" value="1"/>
</dbReference>
<dbReference type="Gene3D" id="3.40.366.10">
    <property type="entry name" value="Malonyl-Coenzyme A Acyl Carrier Protein, domain 2"/>
    <property type="match status" value="2"/>
</dbReference>
<evidence type="ECO:0000256" key="2">
    <source>
        <dbReference type="ARBA" id="ARBA00022450"/>
    </source>
</evidence>
<dbReference type="PROSITE" id="PS50075">
    <property type="entry name" value="CARRIER"/>
    <property type="match status" value="2"/>
</dbReference>
<dbReference type="InterPro" id="IPR057326">
    <property type="entry name" value="KR_dom"/>
</dbReference>
<name>A0A373A3C4_9ACTN</name>
<dbReference type="Gene3D" id="6.10.140.1830">
    <property type="match status" value="1"/>
</dbReference>
<dbReference type="InterPro" id="IPR036736">
    <property type="entry name" value="ACP-like_sf"/>
</dbReference>
<evidence type="ECO:0000313" key="11">
    <source>
        <dbReference type="EMBL" id="RGD62162.1"/>
    </source>
</evidence>
<dbReference type="Gene3D" id="3.40.50.720">
    <property type="entry name" value="NAD(P)-binding Rossmann-like Domain"/>
    <property type="match status" value="2"/>
</dbReference>
<feature type="domain" description="Ketosynthase family 3 (KS3)" evidence="10">
    <location>
        <begin position="32"/>
        <end position="450"/>
    </location>
</feature>
<dbReference type="SMART" id="SM00822">
    <property type="entry name" value="PKS_KR"/>
    <property type="match status" value="2"/>
</dbReference>
<dbReference type="FunFam" id="1.10.1200.10:FF:000007">
    <property type="entry name" value="Probable polyketide synthase pks17"/>
    <property type="match status" value="2"/>
</dbReference>
<dbReference type="SUPFAM" id="SSF51735">
    <property type="entry name" value="NAD(P)-binding Rossmann-fold domains"/>
    <property type="match status" value="4"/>
</dbReference>
<keyword evidence="4" id="KW-0808">Transferase</keyword>
<dbReference type="GO" id="GO:0004315">
    <property type="term" value="F:3-oxoacyl-[acyl-carrier-protein] synthase activity"/>
    <property type="evidence" value="ECO:0007669"/>
    <property type="project" value="InterPro"/>
</dbReference>
<dbReference type="GO" id="GO:0004312">
    <property type="term" value="F:fatty acid synthase activity"/>
    <property type="evidence" value="ECO:0007669"/>
    <property type="project" value="TreeGrafter"/>
</dbReference>
<dbReference type="PROSITE" id="PS00606">
    <property type="entry name" value="KS3_1"/>
    <property type="match status" value="2"/>
</dbReference>
<dbReference type="SMART" id="SM01294">
    <property type="entry name" value="PKS_PP_betabranch"/>
    <property type="match status" value="2"/>
</dbReference>
<dbReference type="SUPFAM" id="SSF55048">
    <property type="entry name" value="Probable ACP-binding domain of malonyl-CoA ACP transacylase"/>
    <property type="match status" value="2"/>
</dbReference>
<dbReference type="InterPro" id="IPR020841">
    <property type="entry name" value="PKS_Beta-ketoAc_synthase_dom"/>
</dbReference>
<gene>
    <name evidence="11" type="ORF">DR950_34375</name>
</gene>
<dbReference type="InterPro" id="IPR009081">
    <property type="entry name" value="PP-bd_ACP"/>
</dbReference>
<dbReference type="Pfam" id="PF00698">
    <property type="entry name" value="Acyl_transf_1"/>
    <property type="match status" value="2"/>
</dbReference>
<dbReference type="Gene3D" id="1.10.1200.10">
    <property type="entry name" value="ACP-like"/>
    <property type="match status" value="2"/>
</dbReference>
<comment type="caution">
    <text evidence="11">The sequence shown here is derived from an EMBL/GenBank/DDBJ whole genome shotgun (WGS) entry which is preliminary data.</text>
</comment>
<dbReference type="InterPro" id="IPR015083">
    <property type="entry name" value="NorB/c/GfsB-D-like_docking"/>
</dbReference>
<dbReference type="GO" id="GO:0006633">
    <property type="term" value="P:fatty acid biosynthetic process"/>
    <property type="evidence" value="ECO:0007669"/>
    <property type="project" value="InterPro"/>
</dbReference>
<dbReference type="InterPro" id="IPR032821">
    <property type="entry name" value="PKS_assoc"/>
</dbReference>
<dbReference type="Pfam" id="PF02801">
    <property type="entry name" value="Ketoacyl-synt_C"/>
    <property type="match status" value="2"/>
</dbReference>
<feature type="domain" description="Carrier" evidence="9">
    <location>
        <begin position="1422"/>
        <end position="1497"/>
    </location>
</feature>
<dbReference type="InterPro" id="IPR018201">
    <property type="entry name" value="Ketoacyl_synth_AS"/>
</dbReference>
<dbReference type="SMART" id="SM00827">
    <property type="entry name" value="PKS_AT"/>
    <property type="match status" value="2"/>
</dbReference>
<dbReference type="InterPro" id="IPR050091">
    <property type="entry name" value="PKS_NRPS_Biosynth_Enz"/>
</dbReference>
<evidence type="ECO:0000256" key="3">
    <source>
        <dbReference type="ARBA" id="ARBA00022553"/>
    </source>
</evidence>
<evidence type="ECO:0000259" key="10">
    <source>
        <dbReference type="PROSITE" id="PS52004"/>
    </source>
</evidence>
<comment type="cofactor">
    <cofactor evidence="1">
        <name>pantetheine 4'-phosphate</name>
        <dbReference type="ChEBI" id="CHEBI:47942"/>
    </cofactor>
</comment>
<protein>
    <submittedName>
        <fullName evidence="11">SDR family oxidoreductase</fullName>
    </submittedName>
</protein>
<dbReference type="PANTHER" id="PTHR43775">
    <property type="entry name" value="FATTY ACID SYNTHASE"/>
    <property type="match status" value="1"/>
</dbReference>
<dbReference type="Pfam" id="PF00109">
    <property type="entry name" value="ketoacyl-synt"/>
    <property type="match status" value="2"/>
</dbReference>
<dbReference type="NCBIfam" id="NF045894">
    <property type="entry name" value="PKS_plus_SDR"/>
    <property type="match status" value="1"/>
</dbReference>
<dbReference type="CDD" id="cd08952">
    <property type="entry name" value="KR_1_SDR_x"/>
    <property type="match status" value="2"/>
</dbReference>
<dbReference type="InterPro" id="IPR014043">
    <property type="entry name" value="Acyl_transferase_dom"/>
</dbReference>
<dbReference type="InterPro" id="IPR014031">
    <property type="entry name" value="Ketoacyl_synth_C"/>
</dbReference>
<evidence type="ECO:0000259" key="9">
    <source>
        <dbReference type="PROSITE" id="PS50075"/>
    </source>
</evidence>
<evidence type="ECO:0000256" key="7">
    <source>
        <dbReference type="ARBA" id="ARBA00023315"/>
    </source>
</evidence>
<reference evidence="11 12" key="1">
    <citation type="submission" date="2018-08" db="EMBL/GenBank/DDBJ databases">
        <title>Diversity &amp; Physiological Properties of Lignin-Decomposing Actinobacteria from Soil.</title>
        <authorList>
            <person name="Roh S.G."/>
            <person name="Kim S.B."/>
        </authorList>
    </citation>
    <scope>NUCLEOTIDE SEQUENCE [LARGE SCALE GENOMIC DNA]</scope>
    <source>
        <strain evidence="11 12">MMS17-GH009</strain>
    </source>
</reference>
<dbReference type="CDD" id="cd00833">
    <property type="entry name" value="PKS"/>
    <property type="match status" value="2"/>
</dbReference>
<dbReference type="InterPro" id="IPR020806">
    <property type="entry name" value="PKS_PP-bd"/>
</dbReference>
<dbReference type="InterPro" id="IPR016036">
    <property type="entry name" value="Malonyl_transacylase_ACP-bd"/>
</dbReference>
<dbReference type="FunFam" id="3.40.47.10:FF:000019">
    <property type="entry name" value="Polyketide synthase type I"/>
    <property type="match status" value="2"/>
</dbReference>
<feature type="compositionally biased region" description="Gly residues" evidence="8">
    <location>
        <begin position="2941"/>
        <end position="2950"/>
    </location>
</feature>
<proteinExistence type="predicted"/>
<feature type="region of interest" description="Disordered" evidence="8">
    <location>
        <begin position="2926"/>
        <end position="2956"/>
    </location>
</feature>
<dbReference type="PANTHER" id="PTHR43775:SF51">
    <property type="entry name" value="INACTIVE PHENOLPHTHIOCEROL SYNTHESIS POLYKETIDE SYNTHASE TYPE I PKS1-RELATED"/>
    <property type="match status" value="1"/>
</dbReference>
<keyword evidence="12" id="KW-1185">Reference proteome</keyword>
<dbReference type="EMBL" id="QVIG01000001">
    <property type="protein sequence ID" value="RGD62162.1"/>
    <property type="molecule type" value="Genomic_DNA"/>
</dbReference>
<dbReference type="PROSITE" id="PS00012">
    <property type="entry name" value="PHOSPHOPANTETHEINE"/>
    <property type="match status" value="2"/>
</dbReference>
<dbReference type="FunFam" id="3.40.366.10:FF:000002">
    <property type="entry name" value="Probable polyketide synthase 2"/>
    <property type="match status" value="2"/>
</dbReference>
<dbReference type="Proteomes" id="UP000263377">
    <property type="component" value="Unassembled WGS sequence"/>
</dbReference>
<feature type="region of interest" description="Disordered" evidence="8">
    <location>
        <begin position="1381"/>
        <end position="1402"/>
    </location>
</feature>
<dbReference type="InterPro" id="IPR006162">
    <property type="entry name" value="Ppantetheine_attach_site"/>
</dbReference>
<feature type="domain" description="Ketosynthase family 3 (KS3)" evidence="10">
    <location>
        <begin position="1517"/>
        <end position="1942"/>
    </location>
</feature>
<dbReference type="GO" id="GO:0033068">
    <property type="term" value="P:macrolide biosynthetic process"/>
    <property type="evidence" value="ECO:0007669"/>
    <property type="project" value="UniProtKB-ARBA"/>
</dbReference>
<feature type="compositionally biased region" description="Basic and acidic residues" evidence="8">
    <location>
        <begin position="1383"/>
        <end position="1393"/>
    </location>
</feature>
<dbReference type="InterPro" id="IPR014030">
    <property type="entry name" value="Ketoacyl_synth_N"/>
</dbReference>
<keyword evidence="7" id="KW-0012">Acyltransferase</keyword>
<keyword evidence="5" id="KW-0045">Antibiotic biosynthesis</keyword>
<evidence type="ECO:0000256" key="5">
    <source>
        <dbReference type="ARBA" id="ARBA00023194"/>
    </source>
</evidence>
<evidence type="ECO:0000313" key="12">
    <source>
        <dbReference type="Proteomes" id="UP000263377"/>
    </source>
</evidence>
<evidence type="ECO:0000256" key="6">
    <source>
        <dbReference type="ARBA" id="ARBA00023268"/>
    </source>
</evidence>
<evidence type="ECO:0000256" key="8">
    <source>
        <dbReference type="SAM" id="MobiDB-lite"/>
    </source>
</evidence>
<dbReference type="SUPFAM" id="SSF52151">
    <property type="entry name" value="FabD/lysophospholipase-like"/>
    <property type="match status" value="2"/>
</dbReference>
<dbReference type="GO" id="GO:0031177">
    <property type="term" value="F:phosphopantetheine binding"/>
    <property type="evidence" value="ECO:0007669"/>
    <property type="project" value="InterPro"/>
</dbReference>
<organism evidence="11 12">
    <name type="scientific">Kitasatospora xanthocidica</name>
    <dbReference type="NCBI Taxonomy" id="83382"/>
    <lineage>
        <taxon>Bacteria</taxon>
        <taxon>Bacillati</taxon>
        <taxon>Actinomycetota</taxon>
        <taxon>Actinomycetes</taxon>
        <taxon>Kitasatosporales</taxon>
        <taxon>Streptomycetaceae</taxon>
        <taxon>Kitasatospora</taxon>
    </lineage>
</organism>
<dbReference type="RefSeq" id="WP_117490446.1">
    <property type="nucleotide sequence ID" value="NZ_QVIG01000001.1"/>
</dbReference>
<dbReference type="Pfam" id="PF18369">
    <property type="entry name" value="PKS_DE"/>
    <property type="match status" value="1"/>
</dbReference>
<keyword evidence="2" id="KW-0596">Phosphopantetheine</keyword>
<accession>A0A373A3C4</accession>
<dbReference type="SMART" id="SM00825">
    <property type="entry name" value="PKS_KS"/>
    <property type="match status" value="2"/>
</dbReference>
<dbReference type="Pfam" id="PF08659">
    <property type="entry name" value="KR"/>
    <property type="match status" value="2"/>
</dbReference>
<dbReference type="SUPFAM" id="SSF53901">
    <property type="entry name" value="Thiolase-like"/>
    <property type="match status" value="2"/>
</dbReference>
<dbReference type="Gene3D" id="3.30.70.3290">
    <property type="match status" value="2"/>
</dbReference>
<feature type="domain" description="Carrier" evidence="9">
    <location>
        <begin position="2964"/>
        <end position="3041"/>
    </location>
</feature>
<sequence length="3135" mass="325121">MSEDKLRYFLKRVTAELHESRERVRELETVTGEPIAVVGMGCRYPGGVRTPDELWNLVATGTDAVGDFPADRGWDPGEAAAHGYETRGGFLPDAAEFDPGFFGISPREALAMDPQQRLVMEVAWEALEHAGLDPRALRGSHTGVFVGASASGYDWYAREHGHDEGHLVTGSAISVLSGRVSYTLGLNGPAVTVDTACSSSLAAVHLAARSLRTGECSLALAGGVMVMSTPVMFADFARQQGLASDGRCKPFSEDADGTGWGEGAGLVLLERLSDARRNGHRVLAVIRGSAMNQDGASNGLTAPSAPAQRRVIRAALADARLTASEVDAVEAHGTGTELGDPIEAGALLATYGQGRDEDRPLWLGSLKSNIGHAQQAAGVGGVMKMVLALRHGTLPRTLHAGEPTSHVDWASGNVRLLQEPVEWPAGERVRRAGVSAFGASGTNVHVILEEAPAPTAGEPAVNEEPTPDEERPAPVLPTAASAWVVSGRNATALAGQAGRLREHVAARPELPVGDVAWSLATTRSAFERRAVVLGGERSELAAGLAAVATGQPAAGVVTGSVASGGAGRTVFVFPGQGSQWVGMGRELAASSPVFAARLAECAAALAPYVDWQLDDVLAGLHGFEAADVVQPALWAVMVSLAAVWEAAGVAPDAVVGHSQGEIAAAAVAGILSLDDAAKVVALRSKTLKALAGRGGMLSIAEPVAGVRARIAPYGTRLSVAAVNGPSATVVSGDADALRELADACGDSPRARMIPVDYASHSAHVDELREEILAVLQGIAPREVQVPMISALTGEWLSGPELDPAYWYASLRETVEFDRAVRTLGEAGHGVFLEVSPHPVLTPAIADSLEDRSPTVVGTLRRDEGGAERLLTSLAEAYTGGAAVDWAAVLGGGTAVELPTYAFQRQRYWPAAPARPAGAAGVDDWRYRIRWQPADADPAAVPALSGTWLLVGEGDVADACARALADHGAQVVRTGVETLDQAVTGPVSGVVSLLALEEGHDPAYPWIPRGTAATVDLVQALRRTGVDAPLWLLTRGAVQTGPDEATTAPVQTQLWGMGRVIGMELPDSWGGLVDLPPEFDVRTGARLVAVLADRTEDQVALRPSGTLARRLVRAEPRPAGRAPWRARGTVLLTGGTGSIGACVARWLAERDTPRVVLTSRSGPSAEGAVELAAAMATAGTAVDIVSCDTGVRRDVTDLVARIEATGPGLSTVLHSANTGYLARVEDTTREGLAAALSAKAAGATYLDEATAALDVDEFVLFSSISATWGSNDHGPYAAGNAFLDGLAEDRRARGLPGTSIAWGVWDSRDWDAVDDLMDHSPGRVTPRRLRRQGMNFLETERALTALDQTLADDETFIALADVTWEKFAPVFRAARPRPLLDAIPEAREQEDRGPDAAGSDRPAEATGELFRALAGLTAAERRRAVVELVRAHAAAVLGHGSAAEVPTTRAFRELGFDSLTAVELRNRLGGAAGVRLPATVVFDHPNPAALAEEILSRLFGAEAAAGAGPVPAVVAAPAEPVAIVGMACRYPGGIRTPEELWALLAEHGDAIGGFPTDRGWNTEGLFDPDPDAEGKTYVAEGGFLTGAAEFDAAFFGISPREALSMDPQQRLLLETSWEAVERAGIDPKSLHGSATGVFVGAARSTYLGVVEETAGSEGHRMTGTAMSVLSGRIAYALGLVGPAMTVDTACSSSLVALHQAVQSLRSGECSVALAGGVTVMADPGEFVGFSRLRALSPNGRCQAFGEGADGMGMGEGVGIVVLERLSDARRNGHRVLGVVRGSAINQDGASNGLTAPNGPSQQRVIRAALANARISAADVDAVEAHGTGTELGDPIEAGALLATYGQERFEDRPLWLGSVKSNIGHAQQAAGVAGVIKMVLALQAGVLPKTLHADEPSSHVDWETGNVRLLQDEVAWPAGERPRRAGVSAFGISGTNAHVIIEEAPVEAETVPEDAAEDLAPVLSRPLPAWVLSGRDGQTLAGQAGRLREHVAERPELPVGDVAWSLATTRSAFEQRAVVLGADRDELEAGLSAVATGQPAPGVVTGEVAPDGVGRTVFVFPGQGSQWVGMGRELAEASPVFAARLAECAEALAPYVEWQLDDVLAGLHGFEAADVVQPALWAVMVSLAAVWEAAGVAPDAVVGHSQGEIAAAAVAGILSLDDAAKVVALRSKTLKALAGRGGMLSIAEPVDGVRARIAPYGSRLSVAAVNGPSATVVSGDADALRELADSCGEFPRARMIPVDYASHSAHVDELREEILAVLQGITPTDARIPMVSAMTGAWLSGPELDPAYWYASLRETVEFDRAVRILADAGHGAYVEVSPHPVLTPAISDAFADRTPAVVGTLRREDGGAGRLLASLAEAYVRGLPVDWAALLGGGTVVDLPTYAFRRDRFWPEPTEAPTVPVTAGTPAEAGFWNAVERGDADALADLLGVDPADPALGALTGWRHRERAESAVAGWRYRIAWSALPEHGTALTGTWLLVGSAPDVADALTAAGARVLTVPGDGIDTTDREALAAALPTGVADLSGIVSALALDDEAAAPLDAHPGVPRGLAATLALAQAVADRRGDGDDTPAAPLWVLTRGAAAATDGEPAGPPVHAQIWALGRTAALAHPDLWGGLIDLPRRPEDTGPALRRLAAVLTGGDGEDQVALRPSGAYGRRLVRAAQPQAPANGAAWTPRGTVLVTGGTGAIGEHVARWLADRGTRRVVLTGRRGPATEGVAARAAELAARGTGVDVVACDVAERAEVAALLARIDATGGPALSTVLHTAGVGQGGTVGETTAAGLAEVCAPKAGGARWLDELTADRGLDDFVLFSSGAAVWGGSDQAGYAAANGYLDGLAAERRAGGRPATTLSWGLWDGGGMGGGSVTTRLTRYGVRAMAPELAVRALGQALDAGEDAVTVADIDWPVFGPTFTLRRPSRLLADLPDAGTRPEPADSGPGTGSDGPDGTGLADRLAGLPHAEQLRRLVEIVCDQAAAVLGHTAGALPKGRPFRHLGFDSVMAVDLRNRITDTTGRRLPATLVFDHPTPAELAEYLHGELGLRAAPADDTRAAPGADPVLDGLDRLEAALAAVPGGSGARRDVTLRLRNVLSRWLGDTEQPRQDEQEQQTLAGRLDDADAGEVLDFINKELGLS</sequence>
<dbReference type="InterPro" id="IPR036291">
    <property type="entry name" value="NAD(P)-bd_dom_sf"/>
</dbReference>
<feature type="region of interest" description="Disordered" evidence="8">
    <location>
        <begin position="453"/>
        <end position="473"/>
    </location>
</feature>
<evidence type="ECO:0000256" key="4">
    <source>
        <dbReference type="ARBA" id="ARBA00022679"/>
    </source>
</evidence>
<dbReference type="Gene3D" id="3.40.47.10">
    <property type="match status" value="2"/>
</dbReference>
<dbReference type="InterPro" id="IPR016035">
    <property type="entry name" value="Acyl_Trfase/lysoPLipase"/>
</dbReference>